<sequence length="142" mass="15977">MFYKIVRFGFINTKQIPFIMKKIIALFVLMLGVSFTASAQKKAVAKPAQTKEQRAQAAEIQKGAQADTKALNEFVKLSDDQMVSFRGLFEYKYRNLAEGLSDERKKALAETIEMKINATLTPDQVTKLSQNPTLLNQLTGKK</sequence>
<name>A0A0M8MFL2_9FLAO</name>
<organism evidence="1 2">
    <name type="scientific">Flavobacterium akiainvivens</name>
    <dbReference type="NCBI Taxonomy" id="1202724"/>
    <lineage>
        <taxon>Bacteria</taxon>
        <taxon>Pseudomonadati</taxon>
        <taxon>Bacteroidota</taxon>
        <taxon>Flavobacteriia</taxon>
        <taxon>Flavobacteriales</taxon>
        <taxon>Flavobacteriaceae</taxon>
        <taxon>Flavobacterium</taxon>
    </lineage>
</organism>
<evidence type="ECO:0000313" key="1">
    <source>
        <dbReference type="EMBL" id="KOS07874.1"/>
    </source>
</evidence>
<protein>
    <submittedName>
        <fullName evidence="1">Uncharacterized protein</fullName>
    </submittedName>
</protein>
<evidence type="ECO:0000313" key="2">
    <source>
        <dbReference type="Proteomes" id="UP000037755"/>
    </source>
</evidence>
<dbReference type="STRING" id="1202724.AM493_18775"/>
<dbReference type="EMBL" id="LIYD01000005">
    <property type="protein sequence ID" value="KOS07874.1"/>
    <property type="molecule type" value="Genomic_DNA"/>
</dbReference>
<keyword evidence="2" id="KW-1185">Reference proteome</keyword>
<gene>
    <name evidence="1" type="ORF">AM493_18775</name>
</gene>
<comment type="caution">
    <text evidence="1">The sequence shown here is derived from an EMBL/GenBank/DDBJ whole genome shotgun (WGS) entry which is preliminary data.</text>
</comment>
<reference evidence="1 2" key="1">
    <citation type="submission" date="2015-08" db="EMBL/GenBank/DDBJ databases">
        <title>Whole genome sequence of Flavobacterium akiainvivens IK-1T, from decaying Wikstroemia oahuensis, an endemic Hawaiian shrub.</title>
        <authorList>
            <person name="Wan X."/>
            <person name="Hou S."/>
            <person name="Saito J."/>
            <person name="Donachie S."/>
        </authorList>
    </citation>
    <scope>NUCLEOTIDE SEQUENCE [LARGE SCALE GENOMIC DNA]</scope>
    <source>
        <strain evidence="1 2">IK-1</strain>
    </source>
</reference>
<accession>A0A0M8MFL2</accession>
<dbReference type="AlphaFoldDB" id="A0A0M8MFL2"/>
<dbReference type="Proteomes" id="UP000037755">
    <property type="component" value="Unassembled WGS sequence"/>
</dbReference>
<proteinExistence type="predicted"/>
<dbReference type="PATRIC" id="fig|1202724.3.peg.3898"/>